<name>A0A975IXQ9_9BACT</name>
<evidence type="ECO:0000313" key="3">
    <source>
        <dbReference type="Proteomes" id="UP000676169"/>
    </source>
</evidence>
<keyword evidence="3" id="KW-1185">Reference proteome</keyword>
<dbReference type="RefSeq" id="WP_211629517.1">
    <property type="nucleotide sequence ID" value="NZ_CP073100.1"/>
</dbReference>
<dbReference type="KEGG" id="lamb:KBB96_11215"/>
<reference evidence="2" key="1">
    <citation type="submission" date="2021-04" db="EMBL/GenBank/DDBJ databases">
        <title>Luteolibacter sp. 32A isolated from the skin of an Anderson's salamander (Ambystoma andersonii).</title>
        <authorList>
            <person name="Spergser J."/>
            <person name="Busse H.-J."/>
        </authorList>
    </citation>
    <scope>NUCLEOTIDE SEQUENCE</scope>
    <source>
        <strain evidence="2">32A</strain>
    </source>
</reference>
<feature type="region of interest" description="Disordered" evidence="1">
    <location>
        <begin position="330"/>
        <end position="349"/>
    </location>
</feature>
<evidence type="ECO:0000313" key="2">
    <source>
        <dbReference type="EMBL" id="QUE49442.1"/>
    </source>
</evidence>
<protein>
    <submittedName>
        <fullName evidence="2">Uncharacterized protein</fullName>
    </submittedName>
</protein>
<sequence length="382" mass="43054">MKAKGAFYLSLGLNAVLLAWLVRVPEEKKVETTGDAANEPKSLRRSVPRLVWIDRLRDEGIGEHLIASLAASDYEDRWQKRLLEIQQQLSRGEIDAADMENFVAGHEAGLESRMRDCLGDAGFQAWDRERVLRGFDMERLKLSAPETDDLFRLRKTLDCKTRDLQAALLRGEIDETDLERQTEANHEDYERELKGLLGQARYASLQPGDSEVGELYRDLARAGASGDQVDAALAIQQQWREARARADDERRLNGLTDEEFEQQLRTLDAGRDQRLLEMLGGDTLADLRMHQDGRYQTLQRYAGAWNLGGGDIDYLYSELRDYDEKVRNLRQSSGAGGNPADEEAVEGSLRGLARENEAKLLNYLGAERFARLKKSGVLAGSP</sequence>
<dbReference type="EMBL" id="CP073100">
    <property type="protein sequence ID" value="QUE49442.1"/>
    <property type="molecule type" value="Genomic_DNA"/>
</dbReference>
<evidence type="ECO:0000256" key="1">
    <source>
        <dbReference type="SAM" id="MobiDB-lite"/>
    </source>
</evidence>
<organism evidence="2 3">
    <name type="scientific">Luteolibacter ambystomatis</name>
    <dbReference type="NCBI Taxonomy" id="2824561"/>
    <lineage>
        <taxon>Bacteria</taxon>
        <taxon>Pseudomonadati</taxon>
        <taxon>Verrucomicrobiota</taxon>
        <taxon>Verrucomicrobiia</taxon>
        <taxon>Verrucomicrobiales</taxon>
        <taxon>Verrucomicrobiaceae</taxon>
        <taxon>Luteolibacter</taxon>
    </lineage>
</organism>
<gene>
    <name evidence="2" type="ORF">KBB96_11215</name>
</gene>
<dbReference type="AlphaFoldDB" id="A0A975IXQ9"/>
<proteinExistence type="predicted"/>
<dbReference type="Proteomes" id="UP000676169">
    <property type="component" value="Chromosome"/>
</dbReference>
<accession>A0A975IXQ9</accession>